<dbReference type="Pfam" id="PF13234">
    <property type="entry name" value="MTR4_beta-barrel"/>
    <property type="match status" value="2"/>
</dbReference>
<dbReference type="CDD" id="cd18024">
    <property type="entry name" value="DEXHc_Mtr4-like"/>
    <property type="match status" value="1"/>
</dbReference>
<dbReference type="EC" id="3.6.4.13" evidence="2"/>
<dbReference type="SMART" id="SM01142">
    <property type="entry name" value="DSHCT"/>
    <property type="match status" value="1"/>
</dbReference>
<dbReference type="SUPFAM" id="SSF52540">
    <property type="entry name" value="P-loop containing nucleoside triphosphate hydrolases"/>
    <property type="match status" value="1"/>
</dbReference>
<sequence>MEEESPTTTTTTLGKRKVTEKEEEEDWESASKRRNLARTCVHEVAVPSGYASTKDESIHGTLSNPVYTGEMAKTYPFDLDPFQQVSVACLERNESVLVSAHTSAGKTAVAEYAIAMAFRDKQRVIYTSPLKALSNQKYRELNQEFSDVGLMTGDVTLSPNASCLVMTTEILRGMLYRGSEVLKEVSWVIFDEIHYMKDRERGVVWEESIIFLPPAIKMVFLSATMSNATEFVEWICNLHKQPCHVVYTDFRPTPLQHYVFPMSGSGLYLVVDENEQFREDNFMKLQDTFTKQKQKQCDGNKSANAKASGRISRGGNASGGSDIYKIVKMIMERKFQPVIIFSFSRRECEQHAMSMSKLDFNTPEEKDVVEQVFQNAILCLNEEDRKLPAIELMLPLLHRGIAVHHSGLLPIIKELVELLFQEGLVKALFATETFAMGLNMPAKTVVFTSVKKWDGDSHRYIGSGEYIQMSGRAGRRGKDERGICIIMIDEQMEMNTLKDMVLGKPAPLVSTFRLSYYSILNLMSRAEGQFTAEHVIRNSFHQFQYEKALPDMGQKISKLEEEAAMLDASGEVEVAEYHKLKLDIAQLEKKMMAEITRPERVLYFLLPGRLVKVREAGTDWGWGVVINVVKKPPAALGTLPPALSSSRGISYIVDTLLHCSIGSSENGSRPKPCPPRPGEKGEMHVVPVQLPLISALSKIRISIPSDLRPVEARQSILLAIQELEKRFPQGLPKLNPVKLGMAIKSDLSLLRSVPAPLVDMGIEEPEFVELVNQIEELEQKIFAHPLHKSQDEHQIRCFQRKAEVNHEIQQLKAKMRDSQPSTSTFALAFDLPAIAFVFAFSLPHSRSLSVLSEASLSACLSVKRGEPSLQRFMRAEARRNGEATQKRLKRGLGDEASQTLDRLGGVHRLPKSNRSIWSSSGLLLPKSNRLGLLLPSSDVLKKFRDELKNRSRVLKKLGHIDTDGVVQLKGRAACLIDTGDELLVTELMFNGEFFNINGCVANIMSIMVEICITKDSTFNDLDHHQIAALVSCFIPGDRSSEQIQLRAELAKPLQQLQDSARRIADIQHECKLEINVDEYVEAAVRPFLMDVIYCWSKGASFAEVIQMTDIFEGSVIRLARRLDEFLNQLCAAAHAVGEADLEKKFAAASESLRRGIMFANSLYL</sequence>
<dbReference type="GO" id="GO:0003724">
    <property type="term" value="F:RNA helicase activity"/>
    <property type="evidence" value="ECO:0007669"/>
    <property type="project" value="UniProtKB-EC"/>
</dbReference>
<dbReference type="InterPro" id="IPR027417">
    <property type="entry name" value="P-loop_NTPase"/>
</dbReference>
<dbReference type="Pfam" id="PF08148">
    <property type="entry name" value="DSHCT"/>
    <property type="match status" value="2"/>
</dbReference>
<feature type="domain" description="Helicase C-terminal" evidence="12">
    <location>
        <begin position="322"/>
        <end position="523"/>
    </location>
</feature>
<dbReference type="Gene3D" id="3.40.50.300">
    <property type="entry name" value="P-loop containing nucleotide triphosphate hydrolases"/>
    <property type="match status" value="2"/>
</dbReference>
<reference evidence="13 14" key="2">
    <citation type="submission" date="2020-07" db="EMBL/GenBank/DDBJ databases">
        <title>Genome assembly of wild tea tree DASZ reveals pedigree and selection history of tea varieties.</title>
        <authorList>
            <person name="Zhang W."/>
        </authorList>
    </citation>
    <scope>NUCLEOTIDE SEQUENCE [LARGE SCALE GENOMIC DNA]</scope>
    <source>
        <strain evidence="14">cv. G240</strain>
        <tissue evidence="13">Leaf</tissue>
    </source>
</reference>
<evidence type="ECO:0000256" key="5">
    <source>
        <dbReference type="ARBA" id="ARBA00022806"/>
    </source>
</evidence>
<dbReference type="Pfam" id="PF00270">
    <property type="entry name" value="DEAD"/>
    <property type="match status" value="1"/>
</dbReference>
<keyword evidence="6" id="KW-0067">ATP-binding</keyword>
<evidence type="ECO:0000313" key="13">
    <source>
        <dbReference type="EMBL" id="KAF5957241.1"/>
    </source>
</evidence>
<evidence type="ECO:0000256" key="2">
    <source>
        <dbReference type="ARBA" id="ARBA00012552"/>
    </source>
</evidence>
<protein>
    <recommendedName>
        <fullName evidence="2">RNA helicase</fullName>
        <ecNumber evidence="2">3.6.4.13</ecNumber>
    </recommendedName>
</protein>
<dbReference type="Proteomes" id="UP000593564">
    <property type="component" value="Unassembled WGS sequence"/>
</dbReference>
<dbReference type="FunFam" id="3.40.50.300:FF:000083">
    <property type="entry name" value="ATP-dependent RNA helicase DOB1"/>
    <property type="match status" value="1"/>
</dbReference>
<evidence type="ECO:0000256" key="7">
    <source>
        <dbReference type="ARBA" id="ARBA00023242"/>
    </source>
</evidence>
<accession>A0A7J7HYD0</accession>
<dbReference type="InterPro" id="IPR048392">
    <property type="entry name" value="MTR4-like_stalk"/>
</dbReference>
<dbReference type="PIRSF" id="PIRSF005198">
    <property type="entry name" value="Antiviral_helicase_SKI2"/>
    <property type="match status" value="1"/>
</dbReference>
<dbReference type="Gene3D" id="1.10.3380.30">
    <property type="match status" value="1"/>
</dbReference>
<dbReference type="InterPro" id="IPR001650">
    <property type="entry name" value="Helicase_C-like"/>
</dbReference>
<dbReference type="CDD" id="cd13154">
    <property type="entry name" value="KOW_Mtr4"/>
    <property type="match status" value="1"/>
</dbReference>
<dbReference type="GO" id="GO:0005524">
    <property type="term" value="F:ATP binding"/>
    <property type="evidence" value="ECO:0007669"/>
    <property type="project" value="UniProtKB-KW"/>
</dbReference>
<dbReference type="PROSITE" id="PS51194">
    <property type="entry name" value="HELICASE_CTER"/>
    <property type="match status" value="1"/>
</dbReference>
<evidence type="ECO:0000256" key="4">
    <source>
        <dbReference type="ARBA" id="ARBA00022801"/>
    </source>
</evidence>
<evidence type="ECO:0000313" key="14">
    <source>
        <dbReference type="Proteomes" id="UP000593564"/>
    </source>
</evidence>
<keyword evidence="3" id="KW-0547">Nucleotide-binding</keyword>
<dbReference type="Pfam" id="PF00271">
    <property type="entry name" value="Helicase_C"/>
    <property type="match status" value="1"/>
</dbReference>
<dbReference type="SMART" id="SM00487">
    <property type="entry name" value="DEXDc"/>
    <property type="match status" value="1"/>
</dbReference>
<feature type="compositionally biased region" description="Polar residues" evidence="10">
    <location>
        <begin position="295"/>
        <end position="305"/>
    </location>
</feature>
<evidence type="ECO:0000256" key="8">
    <source>
        <dbReference type="ARBA" id="ARBA00047984"/>
    </source>
</evidence>
<comment type="subcellular location">
    <subcellularLocation>
        <location evidence="1">Nucleus</location>
    </subcellularLocation>
</comment>
<evidence type="ECO:0000256" key="6">
    <source>
        <dbReference type="ARBA" id="ARBA00022840"/>
    </source>
</evidence>
<dbReference type="GO" id="GO:0006401">
    <property type="term" value="P:RNA catabolic process"/>
    <property type="evidence" value="ECO:0007669"/>
    <property type="project" value="InterPro"/>
</dbReference>
<reference evidence="14" key="1">
    <citation type="journal article" date="2020" name="Nat. Commun.">
        <title>Genome assembly of wild tea tree DASZ reveals pedigree and selection history of tea varieties.</title>
        <authorList>
            <person name="Zhang W."/>
            <person name="Zhang Y."/>
            <person name="Qiu H."/>
            <person name="Guo Y."/>
            <person name="Wan H."/>
            <person name="Zhang X."/>
            <person name="Scossa F."/>
            <person name="Alseekh S."/>
            <person name="Zhang Q."/>
            <person name="Wang P."/>
            <person name="Xu L."/>
            <person name="Schmidt M.H."/>
            <person name="Jia X."/>
            <person name="Li D."/>
            <person name="Zhu A."/>
            <person name="Guo F."/>
            <person name="Chen W."/>
            <person name="Ni D."/>
            <person name="Usadel B."/>
            <person name="Fernie A.R."/>
            <person name="Wen W."/>
        </authorList>
    </citation>
    <scope>NUCLEOTIDE SEQUENCE [LARGE SCALE GENOMIC DNA]</scope>
    <source>
        <strain evidence="14">cv. G240</strain>
    </source>
</reference>
<feature type="region of interest" description="Disordered" evidence="10">
    <location>
        <begin position="1"/>
        <end position="32"/>
    </location>
</feature>
<dbReference type="GO" id="GO:0003723">
    <property type="term" value="F:RNA binding"/>
    <property type="evidence" value="ECO:0007669"/>
    <property type="project" value="InterPro"/>
</dbReference>
<dbReference type="CDD" id="cd18795">
    <property type="entry name" value="SF2_C_Ski2"/>
    <property type="match status" value="1"/>
</dbReference>
<dbReference type="InterPro" id="IPR011545">
    <property type="entry name" value="DEAD/DEAH_box_helicase_dom"/>
</dbReference>
<comment type="catalytic activity">
    <reaction evidence="8">
        <text>ATP + H2O = ADP + phosphate + H(+)</text>
        <dbReference type="Rhea" id="RHEA:13065"/>
        <dbReference type="ChEBI" id="CHEBI:15377"/>
        <dbReference type="ChEBI" id="CHEBI:15378"/>
        <dbReference type="ChEBI" id="CHEBI:30616"/>
        <dbReference type="ChEBI" id="CHEBI:43474"/>
        <dbReference type="ChEBI" id="CHEBI:456216"/>
        <dbReference type="EC" id="3.6.4.13"/>
    </reaction>
</comment>
<dbReference type="InterPro" id="IPR025696">
    <property type="entry name" value="Beta-barrel_MTR4"/>
</dbReference>
<evidence type="ECO:0000259" key="11">
    <source>
        <dbReference type="PROSITE" id="PS51192"/>
    </source>
</evidence>
<dbReference type="Gene3D" id="1.20.1500.20">
    <property type="match status" value="2"/>
</dbReference>
<dbReference type="InterPro" id="IPR050699">
    <property type="entry name" value="RNA-DNA_Helicase"/>
</dbReference>
<evidence type="ECO:0000256" key="10">
    <source>
        <dbReference type="SAM" id="MobiDB-lite"/>
    </source>
</evidence>
<name>A0A7J7HYD0_CAMSI</name>
<dbReference type="PANTHER" id="PTHR12131">
    <property type="entry name" value="ATP-DEPENDENT RNA AND DNA HELICASE"/>
    <property type="match status" value="1"/>
</dbReference>
<organism evidence="13 14">
    <name type="scientific">Camellia sinensis</name>
    <name type="common">Tea plant</name>
    <name type="synonym">Thea sinensis</name>
    <dbReference type="NCBI Taxonomy" id="4442"/>
    <lineage>
        <taxon>Eukaryota</taxon>
        <taxon>Viridiplantae</taxon>
        <taxon>Streptophyta</taxon>
        <taxon>Embryophyta</taxon>
        <taxon>Tracheophyta</taxon>
        <taxon>Spermatophyta</taxon>
        <taxon>Magnoliopsida</taxon>
        <taxon>eudicotyledons</taxon>
        <taxon>Gunneridae</taxon>
        <taxon>Pentapetalae</taxon>
        <taxon>asterids</taxon>
        <taxon>Ericales</taxon>
        <taxon>Theaceae</taxon>
        <taxon>Camellia</taxon>
    </lineage>
</organism>
<evidence type="ECO:0000256" key="1">
    <source>
        <dbReference type="ARBA" id="ARBA00004123"/>
    </source>
</evidence>
<evidence type="ECO:0000256" key="9">
    <source>
        <dbReference type="ARBA" id="ARBA00061045"/>
    </source>
</evidence>
<dbReference type="PROSITE" id="PS51192">
    <property type="entry name" value="HELICASE_ATP_BIND_1"/>
    <property type="match status" value="1"/>
</dbReference>
<keyword evidence="14" id="KW-1185">Reference proteome</keyword>
<dbReference type="GO" id="GO:0005654">
    <property type="term" value="C:nucleoplasm"/>
    <property type="evidence" value="ECO:0007669"/>
    <property type="project" value="UniProtKB-ARBA"/>
</dbReference>
<comment type="similarity">
    <text evidence="9">Belongs to the DExH box helicase family. SKI2 subfamily.</text>
</comment>
<dbReference type="InterPro" id="IPR016438">
    <property type="entry name" value="SKI2-like"/>
</dbReference>
<feature type="domain" description="Helicase ATP-binding" evidence="11">
    <location>
        <begin position="87"/>
        <end position="243"/>
    </location>
</feature>
<dbReference type="GO" id="GO:0016787">
    <property type="term" value="F:hydrolase activity"/>
    <property type="evidence" value="ECO:0007669"/>
    <property type="project" value="UniProtKB-KW"/>
</dbReference>
<dbReference type="AlphaFoldDB" id="A0A7J7HYD0"/>
<comment type="caution">
    <text evidence="13">The sequence shown here is derived from an EMBL/GenBank/DDBJ whole genome shotgun (WGS) entry which is preliminary data.</text>
</comment>
<dbReference type="GO" id="GO:0000460">
    <property type="term" value="P:maturation of 5.8S rRNA"/>
    <property type="evidence" value="ECO:0007669"/>
    <property type="project" value="TreeGrafter"/>
</dbReference>
<evidence type="ECO:0000259" key="12">
    <source>
        <dbReference type="PROSITE" id="PS51194"/>
    </source>
</evidence>
<keyword evidence="5" id="KW-0347">Helicase</keyword>
<dbReference type="SMART" id="SM00490">
    <property type="entry name" value="HELICc"/>
    <property type="match status" value="1"/>
</dbReference>
<dbReference type="EMBL" id="JACBKZ010000002">
    <property type="protein sequence ID" value="KAF5957241.1"/>
    <property type="molecule type" value="Genomic_DNA"/>
</dbReference>
<dbReference type="Pfam" id="PF21408">
    <property type="entry name" value="MTR4-like_stalk"/>
    <property type="match status" value="1"/>
</dbReference>
<keyword evidence="4" id="KW-0378">Hydrolase</keyword>
<dbReference type="InterPro" id="IPR014001">
    <property type="entry name" value="Helicase_ATP-bd"/>
</dbReference>
<feature type="region of interest" description="Disordered" evidence="10">
    <location>
        <begin position="295"/>
        <end position="315"/>
    </location>
</feature>
<proteinExistence type="inferred from homology"/>
<gene>
    <name evidence="13" type="ORF">HYC85_004466</name>
</gene>
<dbReference type="InterPro" id="IPR012961">
    <property type="entry name" value="Ski2/MTR4_C"/>
</dbReference>
<evidence type="ECO:0000256" key="3">
    <source>
        <dbReference type="ARBA" id="ARBA00022741"/>
    </source>
</evidence>
<keyword evidence="7" id="KW-0539">Nucleus</keyword>
<dbReference type="FunFam" id="3.40.50.300:FF:000141">
    <property type="entry name" value="ATP-dependent RNA helicase DOB1"/>
    <property type="match status" value="1"/>
</dbReference>
<dbReference type="PANTHER" id="PTHR12131:SF7">
    <property type="entry name" value="EXOSOME RNA HELICASE MTR4"/>
    <property type="match status" value="1"/>
</dbReference>